<feature type="domain" description="PUA" evidence="4">
    <location>
        <begin position="286"/>
        <end position="344"/>
    </location>
</feature>
<proteinExistence type="inferred from homology"/>
<dbReference type="Pfam" id="PF16198">
    <property type="entry name" value="TruB_C_2"/>
    <property type="match status" value="1"/>
</dbReference>
<feature type="domain" description="Dyskerin-like" evidence="5">
    <location>
        <begin position="38"/>
        <end position="96"/>
    </location>
</feature>
<dbReference type="InterPro" id="IPR020103">
    <property type="entry name" value="PsdUridine_synth_cat_dom_sf"/>
</dbReference>
<dbReference type="NCBIfam" id="TIGR00425">
    <property type="entry name" value="CBF5"/>
    <property type="match status" value="1"/>
</dbReference>
<dbReference type="Pfam" id="PF01509">
    <property type="entry name" value="TruB_N"/>
    <property type="match status" value="1"/>
</dbReference>
<dbReference type="Gene3D" id="3.30.2350.10">
    <property type="entry name" value="Pseudouridine synthase"/>
    <property type="match status" value="1"/>
</dbReference>
<dbReference type="InterPro" id="IPR012960">
    <property type="entry name" value="Dyskerin-like"/>
</dbReference>
<evidence type="ECO:0000259" key="4">
    <source>
        <dbReference type="SMART" id="SM00359"/>
    </source>
</evidence>
<dbReference type="InterPro" id="IPR004802">
    <property type="entry name" value="tRNA_PsdUridine_synth_B_fam"/>
</dbReference>
<organism evidence="6 7">
    <name type="scientific">Bonamia ostreae</name>
    <dbReference type="NCBI Taxonomy" id="126728"/>
    <lineage>
        <taxon>Eukaryota</taxon>
        <taxon>Sar</taxon>
        <taxon>Rhizaria</taxon>
        <taxon>Endomyxa</taxon>
        <taxon>Ascetosporea</taxon>
        <taxon>Haplosporida</taxon>
        <taxon>Bonamia</taxon>
    </lineage>
</organism>
<dbReference type="InterPro" id="IPR032819">
    <property type="entry name" value="TruB_C"/>
</dbReference>
<dbReference type="Proteomes" id="UP001439008">
    <property type="component" value="Unassembled WGS sequence"/>
</dbReference>
<dbReference type="InterPro" id="IPR036974">
    <property type="entry name" value="PUA_sf"/>
</dbReference>
<comment type="similarity">
    <text evidence="1">Belongs to the pseudouridine synthase TruB family.</text>
</comment>
<reference evidence="6 7" key="1">
    <citation type="journal article" date="2024" name="BMC Biol.">
        <title>Comparative genomics of Ascetosporea gives new insight into the evolutionary basis for animal parasitism in Rhizaria.</title>
        <authorList>
            <person name="Hiltunen Thoren M."/>
            <person name="Onut-Brannstrom I."/>
            <person name="Alfjorden A."/>
            <person name="Peckova H."/>
            <person name="Swords F."/>
            <person name="Hooper C."/>
            <person name="Holzer A.S."/>
            <person name="Bass D."/>
            <person name="Burki F."/>
        </authorList>
    </citation>
    <scope>NUCLEOTIDE SEQUENCE [LARGE SCALE GENOMIC DNA]</scope>
    <source>
        <strain evidence="6">20-A016</strain>
    </source>
</reference>
<dbReference type="InterPro" id="IPR002478">
    <property type="entry name" value="PUA"/>
</dbReference>
<evidence type="ECO:0000259" key="5">
    <source>
        <dbReference type="SMART" id="SM01136"/>
    </source>
</evidence>
<dbReference type="NCBIfam" id="NF003280">
    <property type="entry name" value="PRK04270.1"/>
    <property type="match status" value="1"/>
</dbReference>
<feature type="region of interest" description="Disordered" evidence="3">
    <location>
        <begin position="1"/>
        <end position="35"/>
    </location>
</feature>
<evidence type="ECO:0000256" key="2">
    <source>
        <dbReference type="ARBA" id="ARBA00023235"/>
    </source>
</evidence>
<dbReference type="SUPFAM" id="SSF88697">
    <property type="entry name" value="PUA domain-like"/>
    <property type="match status" value="1"/>
</dbReference>
<keyword evidence="7" id="KW-1185">Reference proteome</keyword>
<dbReference type="PROSITE" id="PS50890">
    <property type="entry name" value="PUA"/>
    <property type="match status" value="1"/>
</dbReference>
<evidence type="ECO:0000313" key="6">
    <source>
        <dbReference type="EMBL" id="MES1920460.1"/>
    </source>
</evidence>
<comment type="caution">
    <text evidence="6">The sequence shown here is derived from an EMBL/GenBank/DDBJ whole genome shotgun (WGS) entry which is preliminary data.</text>
</comment>
<gene>
    <name evidence="6" type="primary">CBF5</name>
    <name evidence="6" type="ORF">MHBO_002125</name>
</gene>
<dbReference type="SMART" id="SM01136">
    <property type="entry name" value="DKCLD"/>
    <property type="match status" value="1"/>
</dbReference>
<dbReference type="PANTHER" id="PTHR23127">
    <property type="entry name" value="CENTROMERE/MICROTUBULE BINDING PROTEIN CBF5"/>
    <property type="match status" value="1"/>
</dbReference>
<dbReference type="Pfam" id="PF08068">
    <property type="entry name" value="DKCLD"/>
    <property type="match status" value="1"/>
</dbReference>
<dbReference type="EMBL" id="JBDODL010000683">
    <property type="protein sequence ID" value="MES1920460.1"/>
    <property type="molecule type" value="Genomic_DNA"/>
</dbReference>
<dbReference type="Pfam" id="PF01472">
    <property type="entry name" value="PUA"/>
    <property type="match status" value="1"/>
</dbReference>
<feature type="compositionally biased region" description="Low complexity" evidence="3">
    <location>
        <begin position="7"/>
        <end position="20"/>
    </location>
</feature>
<evidence type="ECO:0000313" key="7">
    <source>
        <dbReference type="Proteomes" id="UP001439008"/>
    </source>
</evidence>
<dbReference type="InterPro" id="IPR015947">
    <property type="entry name" value="PUA-like_sf"/>
</dbReference>
<protein>
    <submittedName>
        <fullName evidence="6">Centromere/microtubule-binding protein cbf5</fullName>
    </submittedName>
</protein>
<dbReference type="Gene3D" id="2.30.130.10">
    <property type="entry name" value="PUA domain"/>
    <property type="match status" value="1"/>
</dbReference>
<accession>A0ABV2ALA2</accession>
<dbReference type="SMART" id="SM00359">
    <property type="entry name" value="PUA"/>
    <property type="match status" value="1"/>
</dbReference>
<dbReference type="CDD" id="cd21148">
    <property type="entry name" value="PUA_Cbf5"/>
    <property type="match status" value="1"/>
</dbReference>
<sequence length="344" mass="38606">MSEESSETSTSNEQNSSETTIKTEKHQIASQTPSNPIDTSKWPLLLKNYDKLLVKSTNYTPIPIGYTPLKRPIREYVKYGIVNLDKPANPSSHEVVAWIKKILKVEKTGHSGTLDPKVTGNLLVCIDRATRLVKSQQNAPKEYVCVINLHQKTTRKKLESALETLSGPLFQRPPLISAVKRRLRVRTVYSNKLIDYDEEKGLALFRTSCQAGTYIRTLCVHLGLVLGVGAHMEELRRVKTGCMDKSKNMVTMHDLLDAQWLLDNKNEESYLRRVIQPLEALLINFKKLVVKDTSVSAVCHGAKLMMPGLLRYSDKIEIGDELVLITTKGEAIAIGIAQMTSHQV</sequence>
<dbReference type="InterPro" id="IPR002501">
    <property type="entry name" value="PsdUridine_synth_N"/>
</dbReference>
<dbReference type="SUPFAM" id="SSF55120">
    <property type="entry name" value="Pseudouridine synthase"/>
    <property type="match status" value="1"/>
</dbReference>
<keyword evidence="2" id="KW-0413">Isomerase</keyword>
<name>A0ABV2ALA2_9EUKA</name>
<dbReference type="PANTHER" id="PTHR23127:SF0">
    <property type="entry name" value="H_ACA RIBONUCLEOPROTEIN COMPLEX SUBUNIT DKC1"/>
    <property type="match status" value="1"/>
</dbReference>
<evidence type="ECO:0000256" key="3">
    <source>
        <dbReference type="SAM" id="MobiDB-lite"/>
    </source>
</evidence>
<evidence type="ECO:0000256" key="1">
    <source>
        <dbReference type="ARBA" id="ARBA00008999"/>
    </source>
</evidence>
<dbReference type="CDD" id="cd02572">
    <property type="entry name" value="PseudoU_synth_hDyskerin"/>
    <property type="match status" value="1"/>
</dbReference>